<feature type="signal peptide" evidence="1">
    <location>
        <begin position="1"/>
        <end position="22"/>
    </location>
</feature>
<dbReference type="EMBL" id="BMAT01003563">
    <property type="protein sequence ID" value="GFR57623.1"/>
    <property type="molecule type" value="Genomic_DNA"/>
</dbReference>
<sequence length="152" mass="16731">MLRLSLFTAVVALAITLAATQTQIVKNCRASVPAYNCGDKCMAFFVGCFHSKGQNQVLQQSTMKNFRSTINWQQWAQAGNAGDLIKKCAKLAVQKNVQYFGIEFYGECYFGNTLKPTRTKVTNVDGCEKHCGYDVGGPDAMVLYEVVTPPAQ</sequence>
<dbReference type="InterPro" id="IPR002889">
    <property type="entry name" value="WSC_carb-bd"/>
</dbReference>
<accession>A0AAV4E9B9</accession>
<keyword evidence="4" id="KW-1185">Reference proteome</keyword>
<keyword evidence="1" id="KW-0732">Signal</keyword>
<dbReference type="Proteomes" id="UP000762676">
    <property type="component" value="Unassembled WGS sequence"/>
</dbReference>
<dbReference type="AlphaFoldDB" id="A0AAV4E9B9"/>
<proteinExistence type="predicted"/>
<evidence type="ECO:0000313" key="4">
    <source>
        <dbReference type="Proteomes" id="UP000762676"/>
    </source>
</evidence>
<evidence type="ECO:0000259" key="2">
    <source>
        <dbReference type="Pfam" id="PF01822"/>
    </source>
</evidence>
<dbReference type="Pfam" id="PF01822">
    <property type="entry name" value="WSC"/>
    <property type="match status" value="1"/>
</dbReference>
<reference evidence="3 4" key="1">
    <citation type="journal article" date="2021" name="Elife">
        <title>Chloroplast acquisition without the gene transfer in kleptoplastic sea slugs, Plakobranchus ocellatus.</title>
        <authorList>
            <person name="Maeda T."/>
            <person name="Takahashi S."/>
            <person name="Yoshida T."/>
            <person name="Shimamura S."/>
            <person name="Takaki Y."/>
            <person name="Nagai Y."/>
            <person name="Toyoda A."/>
            <person name="Suzuki Y."/>
            <person name="Arimoto A."/>
            <person name="Ishii H."/>
            <person name="Satoh N."/>
            <person name="Nishiyama T."/>
            <person name="Hasebe M."/>
            <person name="Maruyama T."/>
            <person name="Minagawa J."/>
            <person name="Obokata J."/>
            <person name="Shigenobu S."/>
        </authorList>
    </citation>
    <scope>NUCLEOTIDE SEQUENCE [LARGE SCALE GENOMIC DNA]</scope>
</reference>
<name>A0AAV4E9B9_9GAST</name>
<feature type="domain" description="WSC" evidence="2">
    <location>
        <begin position="77"/>
        <end position="132"/>
    </location>
</feature>
<evidence type="ECO:0000313" key="3">
    <source>
        <dbReference type="EMBL" id="GFR57623.1"/>
    </source>
</evidence>
<comment type="caution">
    <text evidence="3">The sequence shown here is derived from an EMBL/GenBank/DDBJ whole genome shotgun (WGS) entry which is preliminary data.</text>
</comment>
<organism evidence="3 4">
    <name type="scientific">Elysia marginata</name>
    <dbReference type="NCBI Taxonomy" id="1093978"/>
    <lineage>
        <taxon>Eukaryota</taxon>
        <taxon>Metazoa</taxon>
        <taxon>Spiralia</taxon>
        <taxon>Lophotrochozoa</taxon>
        <taxon>Mollusca</taxon>
        <taxon>Gastropoda</taxon>
        <taxon>Heterobranchia</taxon>
        <taxon>Euthyneura</taxon>
        <taxon>Panpulmonata</taxon>
        <taxon>Sacoglossa</taxon>
        <taxon>Placobranchoidea</taxon>
        <taxon>Plakobranchidae</taxon>
        <taxon>Elysia</taxon>
    </lineage>
</organism>
<evidence type="ECO:0000256" key="1">
    <source>
        <dbReference type="SAM" id="SignalP"/>
    </source>
</evidence>
<protein>
    <recommendedName>
        <fullName evidence="2">WSC domain-containing protein</fullName>
    </recommendedName>
</protein>
<gene>
    <name evidence="3" type="ORF">ElyMa_001748500</name>
</gene>
<feature type="chain" id="PRO_5043506521" description="WSC domain-containing protein" evidence="1">
    <location>
        <begin position="23"/>
        <end position="152"/>
    </location>
</feature>